<organism evidence="3 4">
    <name type="scientific">Rhodococcoides kyotonense</name>
    <dbReference type="NCBI Taxonomy" id="398843"/>
    <lineage>
        <taxon>Bacteria</taxon>
        <taxon>Bacillati</taxon>
        <taxon>Actinomycetota</taxon>
        <taxon>Actinomycetes</taxon>
        <taxon>Mycobacteriales</taxon>
        <taxon>Nocardiaceae</taxon>
        <taxon>Rhodococcoides</taxon>
    </lineage>
</organism>
<feature type="region of interest" description="Disordered" evidence="1">
    <location>
        <begin position="1"/>
        <end position="30"/>
    </location>
</feature>
<evidence type="ECO:0000313" key="3">
    <source>
        <dbReference type="EMBL" id="SNS29008.1"/>
    </source>
</evidence>
<evidence type="ECO:0000256" key="2">
    <source>
        <dbReference type="SAM" id="Phobius"/>
    </source>
</evidence>
<evidence type="ECO:0008006" key="5">
    <source>
        <dbReference type="Google" id="ProtNLM"/>
    </source>
</evidence>
<evidence type="ECO:0000313" key="4">
    <source>
        <dbReference type="Proteomes" id="UP000198327"/>
    </source>
</evidence>
<feature type="transmembrane region" description="Helical" evidence="2">
    <location>
        <begin position="100"/>
        <end position="118"/>
    </location>
</feature>
<feature type="transmembrane region" description="Helical" evidence="2">
    <location>
        <begin position="124"/>
        <end position="142"/>
    </location>
</feature>
<keyword evidence="4" id="KW-1185">Reference proteome</keyword>
<keyword evidence="2" id="KW-0812">Transmembrane</keyword>
<keyword evidence="2" id="KW-0472">Membrane</keyword>
<name>A0A239DAA1_9NOCA</name>
<sequence length="148" mass="16178">MREPFGSHGTGVSQQSHVGAGLRRATSHPAGYDDRSYANIVSDTRADLVGALLTREDRPVAQTELNPASYDPVEYTHEDIAEVPSADWGWSGESNKAMRIAALVVAAMLLFMMHGNHHGFVEDLWLIGFALALVGLVVRDVVVKRKPR</sequence>
<gene>
    <name evidence="3" type="ORF">SAMN05421642_101452</name>
</gene>
<reference evidence="4" key="1">
    <citation type="submission" date="2017-06" db="EMBL/GenBank/DDBJ databases">
        <authorList>
            <person name="Varghese N."/>
            <person name="Submissions S."/>
        </authorList>
    </citation>
    <scope>NUCLEOTIDE SEQUENCE [LARGE SCALE GENOMIC DNA]</scope>
    <source>
        <strain evidence="4">JCM 23211</strain>
    </source>
</reference>
<dbReference type="STRING" id="398843.A3K89_08160"/>
<dbReference type="Proteomes" id="UP000198327">
    <property type="component" value="Unassembled WGS sequence"/>
</dbReference>
<dbReference type="Pfam" id="PF10939">
    <property type="entry name" value="DUF2631"/>
    <property type="match status" value="1"/>
</dbReference>
<evidence type="ECO:0000256" key="1">
    <source>
        <dbReference type="SAM" id="MobiDB-lite"/>
    </source>
</evidence>
<dbReference type="EMBL" id="FZOW01000001">
    <property type="protein sequence ID" value="SNS29008.1"/>
    <property type="molecule type" value="Genomic_DNA"/>
</dbReference>
<keyword evidence="2" id="KW-1133">Transmembrane helix</keyword>
<dbReference type="InterPro" id="IPR024341">
    <property type="entry name" value="DUF2631"/>
</dbReference>
<accession>A0A239DAA1</accession>
<protein>
    <recommendedName>
        <fullName evidence="5">DUF2631 domain-containing protein</fullName>
    </recommendedName>
</protein>
<dbReference type="AlphaFoldDB" id="A0A239DAA1"/>
<proteinExistence type="predicted"/>